<dbReference type="InterPro" id="IPR005467">
    <property type="entry name" value="His_kinase_dom"/>
</dbReference>
<dbReference type="OrthoDB" id="9792991at2"/>
<dbReference type="PRINTS" id="PR00344">
    <property type="entry name" value="BCTRLSENSOR"/>
</dbReference>
<keyword evidence="7 12" id="KW-0418">Kinase</keyword>
<organism evidence="12 13">
    <name type="scientific">Paenibacillus donghaensis</name>
    <dbReference type="NCBI Taxonomy" id="414771"/>
    <lineage>
        <taxon>Bacteria</taxon>
        <taxon>Bacillati</taxon>
        <taxon>Bacillota</taxon>
        <taxon>Bacilli</taxon>
        <taxon>Bacillales</taxon>
        <taxon>Paenibacillaceae</taxon>
        <taxon>Paenibacillus</taxon>
    </lineage>
</organism>
<dbReference type="GO" id="GO:0004721">
    <property type="term" value="F:phosphoprotein phosphatase activity"/>
    <property type="evidence" value="ECO:0007669"/>
    <property type="project" value="TreeGrafter"/>
</dbReference>
<evidence type="ECO:0000256" key="6">
    <source>
        <dbReference type="ARBA" id="ARBA00022741"/>
    </source>
</evidence>
<keyword evidence="10" id="KW-0175">Coiled coil</keyword>
<dbReference type="SMART" id="SM00388">
    <property type="entry name" value="HisKA"/>
    <property type="match status" value="1"/>
</dbReference>
<evidence type="ECO:0000256" key="8">
    <source>
        <dbReference type="ARBA" id="ARBA00022840"/>
    </source>
</evidence>
<dbReference type="KEGG" id="pdh:B9T62_17805"/>
<keyword evidence="6" id="KW-0547">Nucleotide-binding</keyword>
<keyword evidence="4" id="KW-0597">Phosphoprotein</keyword>
<dbReference type="GO" id="GO:0005886">
    <property type="term" value="C:plasma membrane"/>
    <property type="evidence" value="ECO:0007669"/>
    <property type="project" value="TreeGrafter"/>
</dbReference>
<keyword evidence="5" id="KW-0808">Transferase</keyword>
<dbReference type="GO" id="GO:0000155">
    <property type="term" value="F:phosphorelay sensor kinase activity"/>
    <property type="evidence" value="ECO:0007669"/>
    <property type="project" value="InterPro"/>
</dbReference>
<comment type="subcellular location">
    <subcellularLocation>
        <location evidence="2">Membrane</location>
    </subcellularLocation>
</comment>
<evidence type="ECO:0000256" key="5">
    <source>
        <dbReference type="ARBA" id="ARBA00022679"/>
    </source>
</evidence>
<dbReference type="Gene3D" id="3.30.565.10">
    <property type="entry name" value="Histidine kinase-like ATPase, C-terminal domain"/>
    <property type="match status" value="1"/>
</dbReference>
<keyword evidence="8" id="KW-0067">ATP-binding</keyword>
<evidence type="ECO:0000256" key="4">
    <source>
        <dbReference type="ARBA" id="ARBA00022553"/>
    </source>
</evidence>
<keyword evidence="9" id="KW-0902">Two-component regulatory system</keyword>
<protein>
    <recommendedName>
        <fullName evidence="3">histidine kinase</fullName>
        <ecNumber evidence="3">2.7.13.3</ecNumber>
    </recommendedName>
</protein>
<dbReference type="Gene3D" id="1.10.287.130">
    <property type="match status" value="1"/>
</dbReference>
<accession>A0A2Z2KT89</accession>
<dbReference type="Proteomes" id="UP000249890">
    <property type="component" value="Chromosome"/>
</dbReference>
<evidence type="ECO:0000256" key="7">
    <source>
        <dbReference type="ARBA" id="ARBA00022777"/>
    </source>
</evidence>
<dbReference type="InterPro" id="IPR004358">
    <property type="entry name" value="Sig_transdc_His_kin-like_C"/>
</dbReference>
<dbReference type="PANTHER" id="PTHR45453:SF1">
    <property type="entry name" value="PHOSPHATE REGULON SENSOR PROTEIN PHOR"/>
    <property type="match status" value="1"/>
</dbReference>
<dbReference type="InterPro" id="IPR036890">
    <property type="entry name" value="HATPase_C_sf"/>
</dbReference>
<dbReference type="SUPFAM" id="SSF55874">
    <property type="entry name" value="ATPase domain of HSP90 chaperone/DNA topoisomerase II/histidine kinase"/>
    <property type="match status" value="1"/>
</dbReference>
<dbReference type="PANTHER" id="PTHR45453">
    <property type="entry name" value="PHOSPHATE REGULON SENSOR PROTEIN PHOR"/>
    <property type="match status" value="1"/>
</dbReference>
<feature type="domain" description="Histidine kinase" evidence="11">
    <location>
        <begin position="75"/>
        <end position="284"/>
    </location>
</feature>
<evidence type="ECO:0000313" key="12">
    <source>
        <dbReference type="EMBL" id="ASA26369.1"/>
    </source>
</evidence>
<reference evidence="12 13" key="1">
    <citation type="submission" date="2017-06" db="EMBL/GenBank/DDBJ databases">
        <title>Complete genome sequence of Paenibacillus donghaensis KCTC 13049T isolated from East Sea sediment, South Korea.</title>
        <authorList>
            <person name="Jung B.K."/>
            <person name="Hong S.-J."/>
            <person name="Shin J.-H."/>
        </authorList>
    </citation>
    <scope>NUCLEOTIDE SEQUENCE [LARGE SCALE GENOMIC DNA]</scope>
    <source>
        <strain evidence="12 13">KCTC 13049</strain>
    </source>
</reference>
<dbReference type="AlphaFoldDB" id="A0A2Z2KT89"/>
<name>A0A2Z2KT89_9BACL</name>
<dbReference type="GO" id="GO:0005524">
    <property type="term" value="F:ATP binding"/>
    <property type="evidence" value="ECO:0007669"/>
    <property type="project" value="UniProtKB-KW"/>
</dbReference>
<dbReference type="InterPro" id="IPR036097">
    <property type="entry name" value="HisK_dim/P_sf"/>
</dbReference>
<comment type="catalytic activity">
    <reaction evidence="1">
        <text>ATP + protein L-histidine = ADP + protein N-phospho-L-histidine.</text>
        <dbReference type="EC" id="2.7.13.3"/>
    </reaction>
</comment>
<evidence type="ECO:0000256" key="3">
    <source>
        <dbReference type="ARBA" id="ARBA00012438"/>
    </source>
</evidence>
<feature type="coiled-coil region" evidence="10">
    <location>
        <begin position="55"/>
        <end position="110"/>
    </location>
</feature>
<evidence type="ECO:0000256" key="1">
    <source>
        <dbReference type="ARBA" id="ARBA00000085"/>
    </source>
</evidence>
<evidence type="ECO:0000259" key="11">
    <source>
        <dbReference type="PROSITE" id="PS50109"/>
    </source>
</evidence>
<proteinExistence type="predicted"/>
<evidence type="ECO:0000256" key="10">
    <source>
        <dbReference type="SAM" id="Coils"/>
    </source>
</evidence>
<dbReference type="CDD" id="cd00082">
    <property type="entry name" value="HisKA"/>
    <property type="match status" value="1"/>
</dbReference>
<dbReference type="GO" id="GO:0016036">
    <property type="term" value="P:cellular response to phosphate starvation"/>
    <property type="evidence" value="ECO:0007669"/>
    <property type="project" value="TreeGrafter"/>
</dbReference>
<dbReference type="SUPFAM" id="SSF47384">
    <property type="entry name" value="Homodimeric domain of signal transducing histidine kinase"/>
    <property type="match status" value="1"/>
</dbReference>
<dbReference type="EC" id="2.7.13.3" evidence="3"/>
<dbReference type="SMART" id="SM00387">
    <property type="entry name" value="HATPase_c"/>
    <property type="match status" value="1"/>
</dbReference>
<gene>
    <name evidence="12" type="ORF">B9T62_17805</name>
</gene>
<sequence length="293" mass="33267">MLTTYIALLQQQLRHMNRQMDKRLQERTRQPLTLELINSELSRLTANINRCFQAEENLRLEVLREEKRFKELIANISHDLRTPLTAIKGYQQLMERRELTDEQRQKLQTAQKHADTLGTLIDHFFEYSYRVNAEPKLRLQRINLTNLVMECLAEDVALLEANKLAVHMEDTSPVYAMVDHALTVRIIQNLIRNGATHAAGDIEVEVRGAAEHAVILFSNPVANVAELETGRLFERFYTGNQARNGSTGLGLSIVKLLAEQLDGSASASLQDGRLEIRVELPVASPSSNKEVVF</sequence>
<dbReference type="InterPro" id="IPR003594">
    <property type="entry name" value="HATPase_dom"/>
</dbReference>
<evidence type="ECO:0000256" key="9">
    <source>
        <dbReference type="ARBA" id="ARBA00023012"/>
    </source>
</evidence>
<dbReference type="Pfam" id="PF00512">
    <property type="entry name" value="HisKA"/>
    <property type="match status" value="1"/>
</dbReference>
<dbReference type="InterPro" id="IPR003661">
    <property type="entry name" value="HisK_dim/P_dom"/>
</dbReference>
<evidence type="ECO:0000313" key="13">
    <source>
        <dbReference type="Proteomes" id="UP000249890"/>
    </source>
</evidence>
<dbReference type="EMBL" id="CP021780">
    <property type="protein sequence ID" value="ASA26369.1"/>
    <property type="molecule type" value="Genomic_DNA"/>
</dbReference>
<dbReference type="Pfam" id="PF02518">
    <property type="entry name" value="HATPase_c"/>
    <property type="match status" value="1"/>
</dbReference>
<dbReference type="PROSITE" id="PS50109">
    <property type="entry name" value="HIS_KIN"/>
    <property type="match status" value="1"/>
</dbReference>
<keyword evidence="13" id="KW-1185">Reference proteome</keyword>
<evidence type="ECO:0000256" key="2">
    <source>
        <dbReference type="ARBA" id="ARBA00004370"/>
    </source>
</evidence>
<dbReference type="InterPro" id="IPR050351">
    <property type="entry name" value="BphY/WalK/GraS-like"/>
</dbReference>